<dbReference type="SUPFAM" id="SSF54427">
    <property type="entry name" value="NTF2-like"/>
    <property type="match status" value="1"/>
</dbReference>
<accession>A0A974W1X9</accession>
<evidence type="ECO:0000313" key="3">
    <source>
        <dbReference type="Proteomes" id="UP000662986"/>
    </source>
</evidence>
<reference evidence="2 3" key="2">
    <citation type="journal article" date="2022" name="Arch. Microbiol.">
        <title>Rhodococcus pseudokoreensis sp. nov. isolated from the rhizosphere of young M26 apple rootstocks.</title>
        <authorList>
            <person name="Kampfer P."/>
            <person name="Glaeser S.P."/>
            <person name="Blom J."/>
            <person name="Wolf J."/>
            <person name="Benning S."/>
            <person name="Schloter M."/>
            <person name="Neumann-Schaal M."/>
        </authorList>
    </citation>
    <scope>NUCLEOTIDE SEQUENCE [LARGE SCALE GENOMIC DNA]</scope>
    <source>
        <strain evidence="2 3">R79</strain>
    </source>
</reference>
<dbReference type="Gene3D" id="3.10.450.50">
    <property type="match status" value="1"/>
</dbReference>
<sequence length="188" mass="20839">MSPSLGRRDPGGILIGSRSTAFGRDVDREYAAIVLEKLCAIEDIRHLKSRYFQAVDEKDWAAIEDMFTADAQVDFGGEGQYHIGHHGVTAADIEPADGVVTGGAETARVIAGAVSQVISVHHGHDPQIELTGPDEAVGRWSMYDCLEYADEVMHGYGHYHERYTRVDNQWKFAALTLTRLRVNWSPKV</sequence>
<proteinExistence type="predicted"/>
<evidence type="ECO:0000313" key="2">
    <source>
        <dbReference type="EMBL" id="QSE89818.1"/>
    </source>
</evidence>
<protein>
    <submittedName>
        <fullName evidence="2">Nuclear transport factor 2 family protein</fullName>
    </submittedName>
</protein>
<dbReference type="InterPro" id="IPR037401">
    <property type="entry name" value="SnoaL-like"/>
</dbReference>
<dbReference type="Proteomes" id="UP000662986">
    <property type="component" value="Chromosome"/>
</dbReference>
<name>A0A974W1X9_9NOCA</name>
<reference evidence="2 3" key="1">
    <citation type="journal article" date="2021" name="Microbiol. Resour. Announc.">
        <title>Complete Genome Sequences of Two Rhodococcus sp. Strains with Large and Linear Chromosomes, Isolated from Apple Rhizosphere.</title>
        <authorList>
            <person name="Benning S."/>
            <person name="Brugnone N."/>
            <person name="Siani R."/>
            <person name="Kublik S."/>
            <person name="Schloter M."/>
            <person name="Rad V."/>
        </authorList>
    </citation>
    <scope>NUCLEOTIDE SEQUENCE [LARGE SCALE GENOMIC DNA]</scope>
    <source>
        <strain evidence="2 3">R79</strain>
    </source>
</reference>
<evidence type="ECO:0000259" key="1">
    <source>
        <dbReference type="Pfam" id="PF13577"/>
    </source>
</evidence>
<dbReference type="InterPro" id="IPR032710">
    <property type="entry name" value="NTF2-like_dom_sf"/>
</dbReference>
<organism evidence="2 3">
    <name type="scientific">Rhodococcus pseudokoreensis</name>
    <dbReference type="NCBI Taxonomy" id="2811421"/>
    <lineage>
        <taxon>Bacteria</taxon>
        <taxon>Bacillati</taxon>
        <taxon>Actinomycetota</taxon>
        <taxon>Actinomycetes</taxon>
        <taxon>Mycobacteriales</taxon>
        <taxon>Nocardiaceae</taxon>
        <taxon>Rhodococcus</taxon>
    </lineage>
</organism>
<dbReference type="Pfam" id="PF13577">
    <property type="entry name" value="SnoaL_4"/>
    <property type="match status" value="1"/>
</dbReference>
<dbReference type="EMBL" id="CP070619">
    <property type="protein sequence ID" value="QSE89818.1"/>
    <property type="molecule type" value="Genomic_DNA"/>
</dbReference>
<keyword evidence="3" id="KW-1185">Reference proteome</keyword>
<gene>
    <name evidence="2" type="ORF">JWS13_14880</name>
</gene>
<feature type="domain" description="SnoaL-like" evidence="1">
    <location>
        <begin position="37"/>
        <end position="175"/>
    </location>
</feature>